<feature type="transmembrane region" description="Helical" evidence="1">
    <location>
        <begin position="51"/>
        <end position="74"/>
    </location>
</feature>
<evidence type="ECO:0000313" key="3">
    <source>
        <dbReference type="Proteomes" id="UP000192872"/>
    </source>
</evidence>
<sequence>MTDRRGMPADRVDISPVWFVKGAAGSLSLGLVVLSLSFVGFGAFARDAGFPLWQVVFMSVSIWALPSALVFVAALAGGASVVAAGIAVALSAVRLLPMTIAVMPLFGTTDRIRRVWLVIAVHYVAVTAYVEGFLKLPKVPEEHRLAYFIGMGTGLMVIATGFGAVGYLISGYLPVSIGPGLVILSPLYFLLSMLKAATTLSEKFALAAGLIFGPIAHSFTSEFDLLIGGGAAGIAGYLAERWRRERTL</sequence>
<dbReference type="STRING" id="1827387.A4S15_11165"/>
<accession>A0A1W9HVV5</accession>
<feature type="transmembrane region" description="Helical" evidence="1">
    <location>
        <begin position="171"/>
        <end position="191"/>
    </location>
</feature>
<feature type="transmembrane region" description="Helical" evidence="1">
    <location>
        <begin position="146"/>
        <end position="165"/>
    </location>
</feature>
<feature type="transmembrane region" description="Helical" evidence="1">
    <location>
        <begin position="20"/>
        <end position="45"/>
    </location>
</feature>
<dbReference type="RefSeq" id="WP_376802466.1">
    <property type="nucleotide sequence ID" value="NZ_DBNB01000015.1"/>
</dbReference>
<feature type="transmembrane region" description="Helical" evidence="1">
    <location>
        <begin position="81"/>
        <end position="103"/>
    </location>
</feature>
<reference evidence="2 3" key="1">
    <citation type="journal article" date="2017" name="Water Res.">
        <title>Comammox in drinking water systems.</title>
        <authorList>
            <person name="Wang Y."/>
            <person name="Ma L."/>
            <person name="Mao Y."/>
            <person name="Jiang X."/>
            <person name="Xia Y."/>
            <person name="Yu K."/>
            <person name="Li B."/>
            <person name="Zhang T."/>
        </authorList>
    </citation>
    <scope>NUCLEOTIDE SEQUENCE [LARGE SCALE GENOMIC DNA]</scope>
    <source>
        <strain evidence="2">SG_bin8</strain>
    </source>
</reference>
<comment type="caution">
    <text evidence="2">The sequence shown here is derived from an EMBL/GenBank/DDBJ whole genome shotgun (WGS) entry which is preliminary data.</text>
</comment>
<name>A0A1W9HVV5_9HYPH</name>
<evidence type="ECO:0000313" key="2">
    <source>
        <dbReference type="EMBL" id="OQW51384.1"/>
    </source>
</evidence>
<dbReference type="Pfam" id="PF03591">
    <property type="entry name" value="AzlC"/>
    <property type="match status" value="1"/>
</dbReference>
<gene>
    <name evidence="2" type="ORF">A4S15_11165</name>
</gene>
<evidence type="ECO:0000256" key="1">
    <source>
        <dbReference type="SAM" id="Phobius"/>
    </source>
</evidence>
<dbReference type="InterPro" id="IPR011606">
    <property type="entry name" value="Brnchd-chn_aa_trnsp_permease"/>
</dbReference>
<keyword evidence="1" id="KW-0472">Membrane</keyword>
<organism evidence="2 3">
    <name type="scientific">Candidatus Raskinella chloraquaticus</name>
    <dbReference type="NCBI Taxonomy" id="1951219"/>
    <lineage>
        <taxon>Bacteria</taxon>
        <taxon>Pseudomonadati</taxon>
        <taxon>Pseudomonadota</taxon>
        <taxon>Alphaproteobacteria</taxon>
        <taxon>Hyphomicrobiales</taxon>
        <taxon>Phreatobacteraceae</taxon>
        <taxon>Candidatus Raskinella</taxon>
    </lineage>
</organism>
<dbReference type="EMBL" id="LWDL01000019">
    <property type="protein sequence ID" value="OQW51384.1"/>
    <property type="molecule type" value="Genomic_DNA"/>
</dbReference>
<keyword evidence="1" id="KW-0812">Transmembrane</keyword>
<keyword evidence="1" id="KW-1133">Transmembrane helix</keyword>
<proteinExistence type="predicted"/>
<dbReference type="AlphaFoldDB" id="A0A1W9HVV5"/>
<feature type="transmembrane region" description="Helical" evidence="1">
    <location>
        <begin position="115"/>
        <end position="134"/>
    </location>
</feature>
<evidence type="ECO:0008006" key="4">
    <source>
        <dbReference type="Google" id="ProtNLM"/>
    </source>
</evidence>
<dbReference type="Proteomes" id="UP000192872">
    <property type="component" value="Unassembled WGS sequence"/>
</dbReference>
<protein>
    <recommendedName>
        <fullName evidence="4">AzlC family protein</fullName>
    </recommendedName>
</protein>